<keyword evidence="3" id="KW-0547">Nucleotide-binding</keyword>
<dbReference type="AlphaFoldDB" id="A0A1M5VZF6"/>
<dbReference type="Pfam" id="PF07005">
    <property type="entry name" value="SBD_N"/>
    <property type="match status" value="1"/>
</dbReference>
<dbReference type="InterPro" id="IPR010737">
    <property type="entry name" value="4-carb_acid_sugar_kinase_N"/>
</dbReference>
<gene>
    <name evidence="9" type="ORF">SAMN02745124_01983</name>
</gene>
<dbReference type="RefSeq" id="WP_073375665.1">
    <property type="nucleotide sequence ID" value="NZ_FQXS01000010.1"/>
</dbReference>
<evidence type="ECO:0000256" key="6">
    <source>
        <dbReference type="ARBA" id="ARBA00023277"/>
    </source>
</evidence>
<dbReference type="OrthoDB" id="191465at2"/>
<organism evidence="9 10">
    <name type="scientific">Desulfofustis glycolicus DSM 9705</name>
    <dbReference type="NCBI Taxonomy" id="1121409"/>
    <lineage>
        <taxon>Bacteria</taxon>
        <taxon>Pseudomonadati</taxon>
        <taxon>Thermodesulfobacteriota</taxon>
        <taxon>Desulfobulbia</taxon>
        <taxon>Desulfobulbales</taxon>
        <taxon>Desulfocapsaceae</taxon>
        <taxon>Desulfofustis</taxon>
    </lineage>
</organism>
<dbReference type="InterPro" id="IPR031475">
    <property type="entry name" value="NBD_C"/>
</dbReference>
<keyword evidence="6" id="KW-0119">Carbohydrate metabolism</keyword>
<evidence type="ECO:0000313" key="10">
    <source>
        <dbReference type="Proteomes" id="UP000184139"/>
    </source>
</evidence>
<feature type="domain" description="Four-carbon acid sugar kinase nucleotide binding" evidence="8">
    <location>
        <begin position="256"/>
        <end position="402"/>
    </location>
</feature>
<dbReference type="STRING" id="1121409.SAMN02745124_01983"/>
<keyword evidence="4" id="KW-0418">Kinase</keyword>
<reference evidence="9 10" key="1">
    <citation type="submission" date="2016-11" db="EMBL/GenBank/DDBJ databases">
        <authorList>
            <person name="Jaros S."/>
            <person name="Januszkiewicz K."/>
            <person name="Wedrychowicz H."/>
        </authorList>
    </citation>
    <scope>NUCLEOTIDE SEQUENCE [LARGE SCALE GENOMIC DNA]</scope>
    <source>
        <strain evidence="9 10">DSM 9705</strain>
    </source>
</reference>
<dbReference type="InterPro" id="IPR042213">
    <property type="entry name" value="NBD_C_sf"/>
</dbReference>
<keyword evidence="10" id="KW-1185">Reference proteome</keyword>
<name>A0A1M5VZF6_9BACT</name>
<dbReference type="Pfam" id="PF17042">
    <property type="entry name" value="NBD_C"/>
    <property type="match status" value="1"/>
</dbReference>
<dbReference type="InterPro" id="IPR037051">
    <property type="entry name" value="4-carb_acid_sugar_kinase_N_sf"/>
</dbReference>
<dbReference type="Proteomes" id="UP000184139">
    <property type="component" value="Unassembled WGS sequence"/>
</dbReference>
<evidence type="ECO:0000256" key="4">
    <source>
        <dbReference type="ARBA" id="ARBA00022777"/>
    </source>
</evidence>
<proteinExistence type="inferred from homology"/>
<comment type="similarity">
    <text evidence="1">Belongs to the four-carbon acid sugar kinase family.</text>
</comment>
<evidence type="ECO:0000256" key="5">
    <source>
        <dbReference type="ARBA" id="ARBA00022840"/>
    </source>
</evidence>
<dbReference type="SUPFAM" id="SSF142764">
    <property type="entry name" value="YgbK-like"/>
    <property type="match status" value="1"/>
</dbReference>
<evidence type="ECO:0000259" key="7">
    <source>
        <dbReference type="Pfam" id="PF07005"/>
    </source>
</evidence>
<evidence type="ECO:0000259" key="8">
    <source>
        <dbReference type="Pfam" id="PF17042"/>
    </source>
</evidence>
<sequence>MRERLRIAVIADDLTGAADTGVQFCPAVGPVLLTTGANGLPAGLLDPPAGLAVSTDSRHLDDRSAGLAVQRSASRITALAPEVIYKKIDSCLRGNLGAELDTLLEATGATASFVAPAYPAQGRTTVDDVHRLHGVPVADTEIGRDPLGPVRESRLSILLAGQSRLTVGRIGLDQLDTSADRLSARVQALIDSGCHHLVFDAKTTGHLDSIARLARRYGSTILPVGSAGLAASLARIMAAEHAAPPRAHRPMVKRWLFVCGSASAVLARQANRLAAATGWPLLSFSPATLLAGVDAAVQAIDRPQSLILTIAADAAEPAEAPDRIVRSLAGIGADLLPRIQPDALFLSGGDTAEAVRRCVGADGLLLHEEMLPGLVCSELVGGRYSGLTVITKAGSFGEDDTLITLVNH</sequence>
<evidence type="ECO:0000313" key="9">
    <source>
        <dbReference type="EMBL" id="SHH80635.1"/>
    </source>
</evidence>
<feature type="domain" description="Four-carbon acid sugar kinase N-terminal" evidence="7">
    <location>
        <begin position="7"/>
        <end position="233"/>
    </location>
</feature>
<dbReference type="EMBL" id="FQXS01000010">
    <property type="protein sequence ID" value="SHH80635.1"/>
    <property type="molecule type" value="Genomic_DNA"/>
</dbReference>
<accession>A0A1M5VZF6</accession>
<keyword evidence="5" id="KW-0067">ATP-binding</keyword>
<dbReference type="Gene3D" id="3.40.50.10840">
    <property type="entry name" value="Putative sugar-binding, N-terminal domain"/>
    <property type="match status" value="1"/>
</dbReference>
<evidence type="ECO:0000256" key="2">
    <source>
        <dbReference type="ARBA" id="ARBA00022679"/>
    </source>
</evidence>
<dbReference type="GO" id="GO:0005524">
    <property type="term" value="F:ATP binding"/>
    <property type="evidence" value="ECO:0007669"/>
    <property type="project" value="UniProtKB-KW"/>
</dbReference>
<evidence type="ECO:0000256" key="3">
    <source>
        <dbReference type="ARBA" id="ARBA00022741"/>
    </source>
</evidence>
<dbReference type="GO" id="GO:0016301">
    <property type="term" value="F:kinase activity"/>
    <property type="evidence" value="ECO:0007669"/>
    <property type="project" value="UniProtKB-KW"/>
</dbReference>
<keyword evidence="2" id="KW-0808">Transferase</keyword>
<protein>
    <submittedName>
        <fullName evidence="9">Uncharacterized conserved protein YgbK, DUF1537 family</fullName>
    </submittedName>
</protein>
<evidence type="ECO:0000256" key="1">
    <source>
        <dbReference type="ARBA" id="ARBA00005715"/>
    </source>
</evidence>
<dbReference type="Gene3D" id="3.40.980.20">
    <property type="entry name" value="Four-carbon acid sugar kinase, nucleotide binding domain"/>
    <property type="match status" value="1"/>
</dbReference>